<dbReference type="PANTHER" id="PTHR10302:SF0">
    <property type="entry name" value="SINGLE-STRANDED DNA-BINDING PROTEIN, MITOCHONDRIAL"/>
    <property type="match status" value="1"/>
</dbReference>
<feature type="region of interest" description="Disordered" evidence="4">
    <location>
        <begin position="109"/>
        <end position="135"/>
    </location>
</feature>
<reference evidence="5 6" key="1">
    <citation type="submission" date="2023-07" db="EMBL/GenBank/DDBJ databases">
        <title>Novel species of Thermanaerothrix with wide hydrolytic capabilities.</title>
        <authorList>
            <person name="Zayulina K.S."/>
            <person name="Podosokorskaya O.A."/>
            <person name="Elcheninov A.G."/>
        </authorList>
    </citation>
    <scope>NUCLEOTIDE SEQUENCE [LARGE SCALE GENOMIC DNA]</scope>
    <source>
        <strain evidence="5 6">4228-RoL</strain>
        <plasmid evidence="5">p4228-RoL</plasmid>
    </source>
</reference>
<dbReference type="CDD" id="cd04496">
    <property type="entry name" value="SSB_OBF"/>
    <property type="match status" value="1"/>
</dbReference>
<dbReference type="PROSITE" id="PS50935">
    <property type="entry name" value="SSB"/>
    <property type="match status" value="1"/>
</dbReference>
<evidence type="ECO:0000313" key="5">
    <source>
        <dbReference type="EMBL" id="MDT8899513.1"/>
    </source>
</evidence>
<comment type="subunit">
    <text evidence="2">Homotetramer.</text>
</comment>
<evidence type="ECO:0000256" key="4">
    <source>
        <dbReference type="SAM" id="MobiDB-lite"/>
    </source>
</evidence>
<dbReference type="InterPro" id="IPR012340">
    <property type="entry name" value="NA-bd_OB-fold"/>
</dbReference>
<evidence type="ECO:0000256" key="3">
    <source>
        <dbReference type="PIRNR" id="PIRNR002070"/>
    </source>
</evidence>
<dbReference type="GO" id="GO:0003677">
    <property type="term" value="F:DNA binding"/>
    <property type="evidence" value="ECO:0007669"/>
    <property type="project" value="UniProtKB-KW"/>
</dbReference>
<keyword evidence="5" id="KW-0614">Plasmid</keyword>
<comment type="caution">
    <text evidence="2">Lacks conserved residue(s) required for the propagation of feature annotation.</text>
</comment>
<gene>
    <name evidence="5" type="primary">ssb</name>
    <name evidence="5" type="ORF">QYE77_14710</name>
</gene>
<dbReference type="InterPro" id="IPR011344">
    <property type="entry name" value="ssDNA-bd"/>
</dbReference>
<dbReference type="SUPFAM" id="SSF50249">
    <property type="entry name" value="Nucleic acid-binding proteins"/>
    <property type="match status" value="1"/>
</dbReference>
<accession>A0ABU3NRP5</accession>
<evidence type="ECO:0000313" key="6">
    <source>
        <dbReference type="Proteomes" id="UP001254165"/>
    </source>
</evidence>
<keyword evidence="2" id="KW-0233">DNA recombination</keyword>
<dbReference type="NCBIfam" id="TIGR00621">
    <property type="entry name" value="ssb"/>
    <property type="match status" value="1"/>
</dbReference>
<keyword evidence="2" id="KW-0234">DNA repair</keyword>
<evidence type="ECO:0000256" key="1">
    <source>
        <dbReference type="ARBA" id="ARBA00023125"/>
    </source>
</evidence>
<organism evidence="5 6">
    <name type="scientific">Thermanaerothrix solaris</name>
    <dbReference type="NCBI Taxonomy" id="3058434"/>
    <lineage>
        <taxon>Bacteria</taxon>
        <taxon>Bacillati</taxon>
        <taxon>Chloroflexota</taxon>
        <taxon>Anaerolineae</taxon>
        <taxon>Anaerolineales</taxon>
        <taxon>Anaerolineaceae</taxon>
        <taxon>Thermanaerothrix</taxon>
    </lineage>
</organism>
<geneLocation type="plasmid" evidence="5">
    <name>p4228-RoL</name>
</geneLocation>
<dbReference type="RefSeq" id="WP_315626297.1">
    <property type="nucleotide sequence ID" value="NZ_JAUHMF010000010.1"/>
</dbReference>
<protein>
    <recommendedName>
        <fullName evidence="2 3">Single-stranded DNA-binding protein</fullName>
        <shortName evidence="2">SSB</shortName>
    </recommendedName>
</protein>
<keyword evidence="2" id="KW-0235">DNA replication</keyword>
<proteinExistence type="inferred from homology"/>
<name>A0ABU3NRP5_9CHLR</name>
<keyword evidence="1 2" id="KW-0238">DNA-binding</keyword>
<dbReference type="InterPro" id="IPR000424">
    <property type="entry name" value="Primosome_PriB/ssb"/>
</dbReference>
<feature type="short sequence motif" description="Important for interaction with partner proteins" evidence="2">
    <location>
        <begin position="130"/>
        <end position="135"/>
    </location>
</feature>
<dbReference type="PIRSF" id="PIRSF002070">
    <property type="entry name" value="SSB"/>
    <property type="match status" value="1"/>
</dbReference>
<dbReference type="PANTHER" id="PTHR10302">
    <property type="entry name" value="SINGLE-STRANDED DNA-BINDING PROTEIN"/>
    <property type="match status" value="1"/>
</dbReference>
<keyword evidence="2" id="KW-0227">DNA damage</keyword>
<comment type="caution">
    <text evidence="5">The sequence shown here is derived from an EMBL/GenBank/DDBJ whole genome shotgun (WGS) entry which is preliminary data.</text>
</comment>
<sequence length="135" mass="15085">MLEVQLIGNLGQDPEARYTAEGTMVVTFPVATKRRWTDRSGQKHEETTWVDITVWGNLAEICHQHLTKGRQVFVRGRPEVRAFTRKNGEPGAALRVTAESILFLGSKQDKAAEEMPTPSLDDLPLNGIPDDDIPF</sequence>
<dbReference type="Proteomes" id="UP001254165">
    <property type="component" value="Unassembled WGS sequence"/>
</dbReference>
<dbReference type="Pfam" id="PF00436">
    <property type="entry name" value="SSB"/>
    <property type="match status" value="1"/>
</dbReference>
<dbReference type="HAMAP" id="MF_00984">
    <property type="entry name" value="SSB"/>
    <property type="match status" value="1"/>
</dbReference>
<comment type="function">
    <text evidence="2">Plays an important role in DNA replication, recombination and repair. Binds to ssDNA and to an array of partner proteins to recruit them to their sites of action during DNA metabolism.</text>
</comment>
<keyword evidence="6" id="KW-1185">Reference proteome</keyword>
<dbReference type="EMBL" id="JAUHMF010000010">
    <property type="protein sequence ID" value="MDT8899513.1"/>
    <property type="molecule type" value="Genomic_DNA"/>
</dbReference>
<dbReference type="Gene3D" id="2.40.50.140">
    <property type="entry name" value="Nucleic acid-binding proteins"/>
    <property type="match status" value="1"/>
</dbReference>
<evidence type="ECO:0000256" key="2">
    <source>
        <dbReference type="HAMAP-Rule" id="MF_00984"/>
    </source>
</evidence>